<dbReference type="Pfam" id="PF13921">
    <property type="entry name" value="Myb_DNA-bind_6"/>
    <property type="match status" value="1"/>
</dbReference>
<evidence type="ECO:0008006" key="9">
    <source>
        <dbReference type="Google" id="ProtNLM"/>
    </source>
</evidence>
<comment type="caution">
    <text evidence="7">The sequence shown here is derived from an EMBL/GenBank/DDBJ whole genome shotgun (WGS) entry which is preliminary data.</text>
</comment>
<dbReference type="InterPro" id="IPR017930">
    <property type="entry name" value="Myb_dom"/>
</dbReference>
<gene>
    <name evidence="7" type="ORF">M9Y10_043973</name>
</gene>
<dbReference type="InterPro" id="IPR001005">
    <property type="entry name" value="SANT/Myb"/>
</dbReference>
<evidence type="ECO:0000259" key="5">
    <source>
        <dbReference type="PROSITE" id="PS50090"/>
    </source>
</evidence>
<keyword evidence="8" id="KW-1185">Reference proteome</keyword>
<dbReference type="PROSITE" id="PS50090">
    <property type="entry name" value="MYB_LIKE"/>
    <property type="match status" value="2"/>
</dbReference>
<sequence>MSLNFNELSVIDPSMTIPIDPFNENLSLLNLTDDINDEMNIVNHNNSLISLCKNKTEIKASKNHKESLTTKQNSQSLLTKIDHNNFDYVSSCISNNINSNINEQSCSTNKKQKKKPIFIPHKKWSKEEDEKLKKLVEEFGVNDWRHLAKKMEGRNSRQCRERYQYYLNPSLIQGQWTREEDELIISLRNNLGPQWMKISKYFEHRTDAMIKNRYNLLVRNSIRQNRKKLSKSAKKKKIVEQPISPLSSTPLSPVPTTVFTDDLFENDFTCNDDIYHIVNNESLNDITNFDDFFLSYD</sequence>
<dbReference type="EMBL" id="JAPFFF010000008">
    <property type="protein sequence ID" value="KAK8884852.1"/>
    <property type="molecule type" value="Genomic_DNA"/>
</dbReference>
<dbReference type="Gene3D" id="1.10.10.60">
    <property type="entry name" value="Homeodomain-like"/>
    <property type="match status" value="2"/>
</dbReference>
<feature type="domain" description="Myb-like" evidence="5">
    <location>
        <begin position="123"/>
        <end position="167"/>
    </location>
</feature>
<dbReference type="PROSITE" id="PS51294">
    <property type="entry name" value="HTH_MYB"/>
    <property type="match status" value="2"/>
</dbReference>
<dbReference type="InterPro" id="IPR009057">
    <property type="entry name" value="Homeodomain-like_sf"/>
</dbReference>
<dbReference type="PANTHER" id="PTHR46621">
    <property type="entry name" value="SNRNA-ACTIVATING PROTEIN COMPLEX SUBUNIT 4"/>
    <property type="match status" value="1"/>
</dbReference>
<evidence type="ECO:0000256" key="4">
    <source>
        <dbReference type="ARBA" id="ARBA00023242"/>
    </source>
</evidence>
<organism evidence="7 8">
    <name type="scientific">Tritrichomonas musculus</name>
    <dbReference type="NCBI Taxonomy" id="1915356"/>
    <lineage>
        <taxon>Eukaryota</taxon>
        <taxon>Metamonada</taxon>
        <taxon>Parabasalia</taxon>
        <taxon>Tritrichomonadida</taxon>
        <taxon>Tritrichomonadidae</taxon>
        <taxon>Tritrichomonas</taxon>
    </lineage>
</organism>
<evidence type="ECO:0000313" key="8">
    <source>
        <dbReference type="Proteomes" id="UP001470230"/>
    </source>
</evidence>
<keyword evidence="1" id="KW-0805">Transcription regulation</keyword>
<evidence type="ECO:0000256" key="1">
    <source>
        <dbReference type="ARBA" id="ARBA00023015"/>
    </source>
</evidence>
<keyword evidence="3" id="KW-0804">Transcription</keyword>
<evidence type="ECO:0000256" key="3">
    <source>
        <dbReference type="ARBA" id="ARBA00023163"/>
    </source>
</evidence>
<feature type="domain" description="HTH myb-type" evidence="6">
    <location>
        <begin position="123"/>
        <end position="171"/>
    </location>
</feature>
<dbReference type="PANTHER" id="PTHR46621:SF1">
    <property type="entry name" value="SNRNA-ACTIVATING PROTEIN COMPLEX SUBUNIT 4"/>
    <property type="match status" value="1"/>
</dbReference>
<reference evidence="7 8" key="1">
    <citation type="submission" date="2024-04" db="EMBL/GenBank/DDBJ databases">
        <title>Tritrichomonas musculus Genome.</title>
        <authorList>
            <person name="Alves-Ferreira E."/>
            <person name="Grigg M."/>
            <person name="Lorenzi H."/>
            <person name="Galac M."/>
        </authorList>
    </citation>
    <scope>NUCLEOTIDE SEQUENCE [LARGE SCALE GENOMIC DNA]</scope>
    <source>
        <strain evidence="7 8">EAF2021</strain>
    </source>
</reference>
<evidence type="ECO:0000259" key="6">
    <source>
        <dbReference type="PROSITE" id="PS51294"/>
    </source>
</evidence>
<proteinExistence type="predicted"/>
<name>A0ABR2K2X8_9EUKA</name>
<dbReference type="SUPFAM" id="SSF46689">
    <property type="entry name" value="Homeodomain-like"/>
    <property type="match status" value="1"/>
</dbReference>
<feature type="domain" description="Myb-like" evidence="5">
    <location>
        <begin position="168"/>
        <end position="218"/>
    </location>
</feature>
<keyword evidence="2" id="KW-0238">DNA-binding</keyword>
<evidence type="ECO:0000256" key="2">
    <source>
        <dbReference type="ARBA" id="ARBA00023125"/>
    </source>
</evidence>
<keyword evidence="4" id="KW-0539">Nucleus</keyword>
<dbReference type="Proteomes" id="UP001470230">
    <property type="component" value="Unassembled WGS sequence"/>
</dbReference>
<dbReference type="SMART" id="SM00717">
    <property type="entry name" value="SANT"/>
    <property type="match status" value="2"/>
</dbReference>
<feature type="domain" description="HTH myb-type" evidence="6">
    <location>
        <begin position="174"/>
        <end position="222"/>
    </location>
</feature>
<accession>A0ABR2K2X8</accession>
<evidence type="ECO:0000313" key="7">
    <source>
        <dbReference type="EMBL" id="KAK8884852.1"/>
    </source>
</evidence>
<protein>
    <recommendedName>
        <fullName evidence="9">Myb-like DNA-binding domain containing protein</fullName>
    </recommendedName>
</protein>
<dbReference type="CDD" id="cd00167">
    <property type="entry name" value="SANT"/>
    <property type="match status" value="2"/>
</dbReference>
<dbReference type="InterPro" id="IPR051575">
    <property type="entry name" value="Myb-like_DNA-bd"/>
</dbReference>